<keyword evidence="15" id="KW-0282">Flagellum</keyword>
<feature type="transmembrane region" description="Helical" evidence="13">
    <location>
        <begin position="190"/>
        <end position="216"/>
    </location>
</feature>
<dbReference type="eggNOG" id="COG1377">
    <property type="taxonomic scope" value="Bacteria"/>
</dbReference>
<organism evidence="15 16">
    <name type="scientific">Halorhodospira halophila (strain DSM 244 / SL1)</name>
    <name type="common">Ectothiorhodospira halophila (strain DSM 244 / SL1)</name>
    <dbReference type="NCBI Taxonomy" id="349124"/>
    <lineage>
        <taxon>Bacteria</taxon>
        <taxon>Pseudomonadati</taxon>
        <taxon>Pseudomonadota</taxon>
        <taxon>Gammaproteobacteria</taxon>
        <taxon>Chromatiales</taxon>
        <taxon>Ectothiorhodospiraceae</taxon>
        <taxon>Halorhodospira</taxon>
    </lineage>
</organism>
<feature type="transmembrane region" description="Helical" evidence="13">
    <location>
        <begin position="92"/>
        <end position="116"/>
    </location>
</feature>
<dbReference type="EMBL" id="CP000544">
    <property type="protein sequence ID" value="ABM61268.1"/>
    <property type="molecule type" value="Genomic_DNA"/>
</dbReference>
<dbReference type="GO" id="GO:0005886">
    <property type="term" value="C:plasma membrane"/>
    <property type="evidence" value="ECO:0007669"/>
    <property type="project" value="UniProtKB-SubCell"/>
</dbReference>
<evidence type="ECO:0000256" key="14">
    <source>
        <dbReference type="SAM" id="MobiDB-lite"/>
    </source>
</evidence>
<dbReference type="NCBIfam" id="TIGR00328">
    <property type="entry name" value="flhB"/>
    <property type="match status" value="1"/>
</dbReference>
<evidence type="ECO:0000256" key="1">
    <source>
        <dbReference type="ARBA" id="ARBA00004651"/>
    </source>
</evidence>
<dbReference type="Gene3D" id="6.10.250.2080">
    <property type="match status" value="1"/>
</dbReference>
<feature type="region of interest" description="Disordered" evidence="14">
    <location>
        <begin position="1"/>
        <end position="31"/>
    </location>
</feature>
<evidence type="ECO:0000256" key="2">
    <source>
        <dbReference type="ARBA" id="ARBA00010690"/>
    </source>
</evidence>
<evidence type="ECO:0000256" key="4">
    <source>
        <dbReference type="ARBA" id="ARBA00022448"/>
    </source>
</evidence>
<comment type="function">
    <text evidence="12 13">Required for formation of the rod structure in the basal body of the flagellar apparatus. Together with FliI and FliH, may constitute the export apparatus of flagellin.</text>
</comment>
<dbReference type="InterPro" id="IPR006135">
    <property type="entry name" value="T3SS_substrate_exporter"/>
</dbReference>
<feature type="transmembrane region" description="Helical" evidence="13">
    <location>
        <begin position="35"/>
        <end position="55"/>
    </location>
</feature>
<dbReference type="Pfam" id="PF01312">
    <property type="entry name" value="Bac_export_2"/>
    <property type="match status" value="1"/>
</dbReference>
<dbReference type="KEGG" id="hha:Hhal_0481"/>
<feature type="compositionally biased region" description="Basic and acidic residues" evidence="14">
    <location>
        <begin position="8"/>
        <end position="25"/>
    </location>
</feature>
<dbReference type="Gene3D" id="3.40.1690.10">
    <property type="entry name" value="secretion proteins EscU"/>
    <property type="match status" value="1"/>
</dbReference>
<protein>
    <recommendedName>
        <fullName evidence="3 13">Flagellar biosynthetic protein FlhB</fullName>
    </recommendedName>
</protein>
<dbReference type="PRINTS" id="PR00950">
    <property type="entry name" value="TYPE3IMSPROT"/>
</dbReference>
<evidence type="ECO:0000256" key="6">
    <source>
        <dbReference type="ARBA" id="ARBA00022692"/>
    </source>
</evidence>
<evidence type="ECO:0000256" key="5">
    <source>
        <dbReference type="ARBA" id="ARBA00022475"/>
    </source>
</evidence>
<evidence type="ECO:0000313" key="15">
    <source>
        <dbReference type="EMBL" id="ABM61268.1"/>
    </source>
</evidence>
<dbReference type="InterPro" id="IPR006136">
    <property type="entry name" value="FlhB"/>
</dbReference>
<evidence type="ECO:0000256" key="9">
    <source>
        <dbReference type="ARBA" id="ARBA00022989"/>
    </source>
</evidence>
<evidence type="ECO:0000256" key="7">
    <source>
        <dbReference type="ARBA" id="ARBA00022795"/>
    </source>
</evidence>
<reference evidence="15 16" key="2">
    <citation type="journal article" date="2013" name="Stand. Genomic Sci.">
        <title>Complete genome sequence of Halorhodospira halophila SL1.</title>
        <authorList>
            <person name="Challacombe J.F."/>
            <person name="Majid S."/>
            <person name="Deole R."/>
            <person name="Brettin T.S."/>
            <person name="Bruce D."/>
            <person name="Delano S.F."/>
            <person name="Detter J.C."/>
            <person name="Gleasner C.D."/>
            <person name="Han C.S."/>
            <person name="Misra M."/>
            <person name="Reitenga K.G."/>
            <person name="Mikhailova N."/>
            <person name="Woyke T."/>
            <person name="Pitluck S."/>
            <person name="Nolan M."/>
            <person name="Land M.L."/>
            <person name="Saunders E."/>
            <person name="Tapia R."/>
            <person name="Lapidus A."/>
            <person name="Ivanova N."/>
            <person name="Hoff W.D."/>
        </authorList>
    </citation>
    <scope>NUCLEOTIDE SEQUENCE [LARGE SCALE GENOMIC DNA]</scope>
    <source>
        <strain evidence="16">DSM 244 / SL1</strain>
    </source>
</reference>
<evidence type="ECO:0000256" key="13">
    <source>
        <dbReference type="RuleBase" id="RU364091"/>
    </source>
</evidence>
<dbReference type="GO" id="GO:0009306">
    <property type="term" value="P:protein secretion"/>
    <property type="evidence" value="ECO:0007669"/>
    <property type="project" value="InterPro"/>
</dbReference>
<comment type="similarity">
    <text evidence="2 13">Belongs to the type III secretion exporter family.</text>
</comment>
<keyword evidence="15" id="KW-0969">Cilium</keyword>
<evidence type="ECO:0000313" key="16">
    <source>
        <dbReference type="Proteomes" id="UP000000647"/>
    </source>
</evidence>
<dbReference type="Proteomes" id="UP000000647">
    <property type="component" value="Chromosome"/>
</dbReference>
<keyword evidence="11 13" id="KW-1006">Bacterial flagellum protein export</keyword>
<keyword evidence="16" id="KW-1185">Reference proteome</keyword>
<dbReference type="FunFam" id="3.40.1690.10:FF:000001">
    <property type="entry name" value="Flagellar biosynthetic protein FlhB"/>
    <property type="match status" value="1"/>
</dbReference>
<dbReference type="PANTHER" id="PTHR30531">
    <property type="entry name" value="FLAGELLAR BIOSYNTHETIC PROTEIN FLHB"/>
    <property type="match status" value="1"/>
</dbReference>
<dbReference type="STRING" id="349124.Hhal_0481"/>
<keyword evidence="5 13" id="KW-1003">Cell membrane</keyword>
<dbReference type="MEROPS" id="N06.A01"/>
<keyword evidence="8 13" id="KW-0653">Protein transport</keyword>
<feature type="region of interest" description="Disordered" evidence="14">
    <location>
        <begin position="357"/>
        <end position="391"/>
    </location>
</feature>
<gene>
    <name evidence="13" type="primary">flhB</name>
    <name evidence="15" type="ordered locus">Hhal_0481</name>
</gene>
<dbReference type="RefSeq" id="WP_011813291.1">
    <property type="nucleotide sequence ID" value="NC_008789.1"/>
</dbReference>
<name>A1WUA6_HALHL</name>
<feature type="compositionally biased region" description="Basic and acidic residues" evidence="14">
    <location>
        <begin position="382"/>
        <end position="391"/>
    </location>
</feature>
<feature type="transmembrane region" description="Helical" evidence="13">
    <location>
        <begin position="151"/>
        <end position="170"/>
    </location>
</feature>
<keyword evidence="9 13" id="KW-1133">Transmembrane helix</keyword>
<evidence type="ECO:0000256" key="8">
    <source>
        <dbReference type="ARBA" id="ARBA00022927"/>
    </source>
</evidence>
<keyword evidence="4 13" id="KW-0813">Transport</keyword>
<keyword evidence="6 13" id="KW-0812">Transmembrane</keyword>
<dbReference type="HOGENOM" id="CLU_041013_1_0_6"/>
<comment type="subcellular location">
    <subcellularLocation>
        <location evidence="1">Cell membrane</location>
        <topology evidence="1">Multi-pass membrane protein</topology>
    </subcellularLocation>
</comment>
<dbReference type="InterPro" id="IPR029025">
    <property type="entry name" value="T3SS_substrate_exporter_C"/>
</dbReference>
<dbReference type="PANTHER" id="PTHR30531:SF12">
    <property type="entry name" value="FLAGELLAR BIOSYNTHETIC PROTEIN FLHB"/>
    <property type="match status" value="1"/>
</dbReference>
<evidence type="ECO:0000256" key="12">
    <source>
        <dbReference type="ARBA" id="ARBA00025078"/>
    </source>
</evidence>
<proteinExistence type="inferred from homology"/>
<evidence type="ECO:0000256" key="3">
    <source>
        <dbReference type="ARBA" id="ARBA00021622"/>
    </source>
</evidence>
<dbReference type="AlphaFoldDB" id="A1WUA6"/>
<keyword evidence="7 13" id="KW-1005">Bacterial flagellum biogenesis</keyword>
<sequence>MAQESEDGQEKTEDPTPKRREESRKKGQVPRSRELTTMLLLLVAAGALLALGPFMGNQLTALLEWSFTIDRSHIYDPGIVIERLHEALGRGLLTVLPFIAVMLAAAVIAPTALGGWSFSFHPMQPKPEKLSPIKGFQRMFGTKAAVELGKALGKVLVIGGTAVGLFVLFWDNFYTMSRAPLEPSMAEGMRLFYIFFFLLALSMLVVVAIDIPYQIYDHTQKIRMTRQEVKEEFKQTEGKPEVKQRVREQQREMTNRRMMENVPDADVVITNPAHYAVALKYDQSTMRAPTVVAKGADLLAARIRELAEENDILIFQAPPLARALYHSADLDQEIPGALYFAVAQVLAYVYQFQAAQRRGWTPPQRPEPEVPSGYDTGGEASSDERGGDSRR</sequence>
<dbReference type="GO" id="GO:0044780">
    <property type="term" value="P:bacterial-type flagellum assembly"/>
    <property type="evidence" value="ECO:0007669"/>
    <property type="project" value="InterPro"/>
</dbReference>
<evidence type="ECO:0000256" key="11">
    <source>
        <dbReference type="ARBA" id="ARBA00023225"/>
    </source>
</evidence>
<accession>A1WUA6</accession>
<keyword evidence="15" id="KW-0966">Cell projection</keyword>
<dbReference type="SUPFAM" id="SSF160544">
    <property type="entry name" value="EscU C-terminal domain-like"/>
    <property type="match status" value="1"/>
</dbReference>
<dbReference type="OrthoDB" id="9807950at2"/>
<evidence type="ECO:0000256" key="10">
    <source>
        <dbReference type="ARBA" id="ARBA00023136"/>
    </source>
</evidence>
<keyword evidence="10 13" id="KW-0472">Membrane</keyword>
<reference evidence="16" key="1">
    <citation type="submission" date="2006-12" db="EMBL/GenBank/DDBJ databases">
        <title>Complete sequence of Halorhodospira halophila SL1.</title>
        <authorList>
            <consortium name="US DOE Joint Genome Institute"/>
            <person name="Copeland A."/>
            <person name="Lucas S."/>
            <person name="Lapidus A."/>
            <person name="Barry K."/>
            <person name="Detter J.C."/>
            <person name="Glavina del Rio T."/>
            <person name="Hammon N."/>
            <person name="Israni S."/>
            <person name="Dalin E."/>
            <person name="Tice H."/>
            <person name="Pitluck S."/>
            <person name="Saunders E."/>
            <person name="Brettin T."/>
            <person name="Bruce D."/>
            <person name="Han C."/>
            <person name="Tapia R."/>
            <person name="Schmutz J."/>
            <person name="Larimer F."/>
            <person name="Land M."/>
            <person name="Hauser L."/>
            <person name="Kyrpides N."/>
            <person name="Mikhailova N."/>
            <person name="Hoff W."/>
            <person name="Richardson P."/>
        </authorList>
    </citation>
    <scope>NUCLEOTIDE SEQUENCE [LARGE SCALE GENOMIC DNA]</scope>
    <source>
        <strain evidence="16">DSM 244 / SL1</strain>
    </source>
</reference>